<dbReference type="Proteomes" id="UP000295293">
    <property type="component" value="Unassembled WGS sequence"/>
</dbReference>
<evidence type="ECO:0000313" key="3">
    <source>
        <dbReference type="EMBL" id="TDR40700.1"/>
    </source>
</evidence>
<dbReference type="AlphaFoldDB" id="A0A4V3DLP9"/>
<evidence type="ECO:0000256" key="1">
    <source>
        <dbReference type="ARBA" id="ARBA00022729"/>
    </source>
</evidence>
<protein>
    <submittedName>
        <fullName evidence="3">TRAP-type C4-dicarboxylate transport system substrate-binding protein</fullName>
    </submittedName>
</protein>
<dbReference type="Gene3D" id="3.40.190.170">
    <property type="entry name" value="Bacterial extracellular solute-binding protein, family 7"/>
    <property type="match status" value="1"/>
</dbReference>
<accession>A0A4V3DLP9</accession>
<dbReference type="PANTHER" id="PTHR33376">
    <property type="match status" value="1"/>
</dbReference>
<dbReference type="EMBL" id="SNZH01000012">
    <property type="protein sequence ID" value="TDR40700.1"/>
    <property type="molecule type" value="Genomic_DNA"/>
</dbReference>
<feature type="chain" id="PRO_5020487127" evidence="2">
    <location>
        <begin position="23"/>
        <end position="331"/>
    </location>
</feature>
<dbReference type="PANTHER" id="PTHR33376:SF5">
    <property type="entry name" value="EXTRACYTOPLASMIC SOLUTE RECEPTOR PROTEIN"/>
    <property type="match status" value="1"/>
</dbReference>
<comment type="caution">
    <text evidence="3">The sequence shown here is derived from an EMBL/GenBank/DDBJ whole genome shotgun (WGS) entry which is preliminary data.</text>
</comment>
<dbReference type="InterPro" id="IPR038404">
    <property type="entry name" value="TRAP_DctP_sf"/>
</dbReference>
<dbReference type="GO" id="GO:0055085">
    <property type="term" value="P:transmembrane transport"/>
    <property type="evidence" value="ECO:0007669"/>
    <property type="project" value="InterPro"/>
</dbReference>
<proteinExistence type="predicted"/>
<dbReference type="Pfam" id="PF03480">
    <property type="entry name" value="DctP"/>
    <property type="match status" value="1"/>
</dbReference>
<dbReference type="InterPro" id="IPR018389">
    <property type="entry name" value="DctP_fam"/>
</dbReference>
<keyword evidence="1 2" id="KW-0732">Signal</keyword>
<reference evidence="3 4" key="1">
    <citation type="submission" date="2019-03" db="EMBL/GenBank/DDBJ databases">
        <title>Genomic Encyclopedia of Type Strains, Phase IV (KMG-IV): sequencing the most valuable type-strain genomes for metagenomic binning, comparative biology and taxonomic classification.</title>
        <authorList>
            <person name="Goeker M."/>
        </authorList>
    </citation>
    <scope>NUCLEOTIDE SEQUENCE [LARGE SCALE GENOMIC DNA]</scope>
    <source>
        <strain evidence="3 4">DSM 21667</strain>
    </source>
</reference>
<sequence>MNVCQRLLTSVFALLAASAAQAEVLKIATTAPDGTAWMREMRAGAEAVRTRTEGRVELKYYPGGVMGDSNTVQRKIKIGQLQGGAFTGGEISNVNGDVQLYSLPFLFRSQAEVDAVRAKLDDRVKAGFEKGGFVALGLSGGGFAYIMSTRAIKTRDDLTASKVWVPQGDHIAEVAFKNAGVTPISLPLADVYTSLQTGLIDTAANTLAGAIAFQWHTKIKHVVDLPVSYVVGVIVVDKKAFDKVSAADQAILKDEMGKAFARLDQISIEDNGKAVEALKKQGITIYQPSAEETANWQKVGVDSAKQLEGEKALSGDLYKALNDEIAALRKK</sequence>
<evidence type="ECO:0000313" key="4">
    <source>
        <dbReference type="Proteomes" id="UP000295293"/>
    </source>
</evidence>
<keyword evidence="4" id="KW-1185">Reference proteome</keyword>
<feature type="signal peptide" evidence="2">
    <location>
        <begin position="1"/>
        <end position="22"/>
    </location>
</feature>
<dbReference type="NCBIfam" id="NF037995">
    <property type="entry name" value="TRAP_S1"/>
    <property type="match status" value="1"/>
</dbReference>
<dbReference type="RefSeq" id="WP_133820075.1">
    <property type="nucleotide sequence ID" value="NZ_SNZH01000012.1"/>
</dbReference>
<name>A0A4V3DLP9_9GAMM</name>
<dbReference type="OrthoDB" id="5670809at2"/>
<evidence type="ECO:0000256" key="2">
    <source>
        <dbReference type="SAM" id="SignalP"/>
    </source>
</evidence>
<dbReference type="CDD" id="cd13670">
    <property type="entry name" value="PBP2_TRAP_Tp0957_like"/>
    <property type="match status" value="1"/>
</dbReference>
<gene>
    <name evidence="3" type="ORF">DFR29_11214</name>
</gene>
<organism evidence="3 4">
    <name type="scientific">Tahibacter aquaticus</name>
    <dbReference type="NCBI Taxonomy" id="520092"/>
    <lineage>
        <taxon>Bacteria</taxon>
        <taxon>Pseudomonadati</taxon>
        <taxon>Pseudomonadota</taxon>
        <taxon>Gammaproteobacteria</taxon>
        <taxon>Lysobacterales</taxon>
        <taxon>Rhodanobacteraceae</taxon>
        <taxon>Tahibacter</taxon>
    </lineage>
</organism>